<dbReference type="Proteomes" id="UP000477311">
    <property type="component" value="Unassembled WGS sequence"/>
</dbReference>
<proteinExistence type="predicted"/>
<dbReference type="EMBL" id="JAAKYA010000085">
    <property type="protein sequence ID" value="NGO40331.1"/>
    <property type="molecule type" value="Genomic_DNA"/>
</dbReference>
<protein>
    <submittedName>
        <fullName evidence="1">DUF2203 domain-containing protein</fullName>
    </submittedName>
</protein>
<name>A0A6M1RXX4_9BACT</name>
<reference evidence="1 2" key="1">
    <citation type="submission" date="2020-02" db="EMBL/GenBank/DDBJ databases">
        <title>Draft genome sequence of Limisphaera ngatamarikiensis NGM72.4T, a thermophilic Verrucomicrobia grouped in subdivision 3.</title>
        <authorList>
            <person name="Carere C.R."/>
            <person name="Steen J."/>
            <person name="Hugenholtz P."/>
            <person name="Stott M.B."/>
        </authorList>
    </citation>
    <scope>NUCLEOTIDE SEQUENCE [LARGE SCALE GENOMIC DNA]</scope>
    <source>
        <strain evidence="1 2">NGM72.4</strain>
    </source>
</reference>
<sequence length="127" mass="15206">MKRRFQRHYTLEEARALLPMIQQRLATLRGLRDSINRFHRRLERDFPNGYDLGGPTVHQYVRDWFTLHELLEDLEKRSIIVRDLDRGLVDFPALRDGREVFLCWEEGEPDIAYWHDLDAGYAGRQPL</sequence>
<gene>
    <name evidence="1" type="ORF">G4L39_13125</name>
</gene>
<accession>A0A6M1RXX4</accession>
<dbReference type="RefSeq" id="WP_165108825.1">
    <property type="nucleotide sequence ID" value="NZ_JAAKYA010000085.1"/>
</dbReference>
<evidence type="ECO:0000313" key="2">
    <source>
        <dbReference type="Proteomes" id="UP000477311"/>
    </source>
</evidence>
<dbReference type="AlphaFoldDB" id="A0A6M1RXX4"/>
<dbReference type="PIRSF" id="PIRSF016498">
    <property type="entry name" value="UCP016498"/>
    <property type="match status" value="1"/>
</dbReference>
<dbReference type="InterPro" id="IPR018699">
    <property type="entry name" value="DUF2203"/>
</dbReference>
<organism evidence="1 2">
    <name type="scientific">Limisphaera ngatamarikiensis</name>
    <dbReference type="NCBI Taxonomy" id="1324935"/>
    <lineage>
        <taxon>Bacteria</taxon>
        <taxon>Pseudomonadati</taxon>
        <taxon>Verrucomicrobiota</taxon>
        <taxon>Verrucomicrobiia</taxon>
        <taxon>Limisphaerales</taxon>
        <taxon>Limisphaeraceae</taxon>
        <taxon>Limisphaera</taxon>
    </lineage>
</organism>
<evidence type="ECO:0000313" key="1">
    <source>
        <dbReference type="EMBL" id="NGO40331.1"/>
    </source>
</evidence>
<comment type="caution">
    <text evidence="1">The sequence shown here is derived from an EMBL/GenBank/DDBJ whole genome shotgun (WGS) entry which is preliminary data.</text>
</comment>
<dbReference type="Pfam" id="PF09969">
    <property type="entry name" value="DUF2203"/>
    <property type="match status" value="1"/>
</dbReference>
<keyword evidence="2" id="KW-1185">Reference proteome</keyword>